<reference evidence="2 3" key="1">
    <citation type="submission" date="2020-02" db="EMBL/GenBank/DDBJ databases">
        <title>Paenibacillus sp. nov., isolated from rhizosphere soil of tomato.</title>
        <authorList>
            <person name="Weon H.-Y."/>
            <person name="Lee S.A."/>
        </authorList>
    </citation>
    <scope>NUCLEOTIDE SEQUENCE [LARGE SCALE GENOMIC DNA]</scope>
    <source>
        <strain evidence="2 3">14171R-81</strain>
    </source>
</reference>
<organism evidence="2 3">
    <name type="scientific">Paenibacillus rhizovicinus</name>
    <dbReference type="NCBI Taxonomy" id="2704463"/>
    <lineage>
        <taxon>Bacteria</taxon>
        <taxon>Bacillati</taxon>
        <taxon>Bacillota</taxon>
        <taxon>Bacilli</taxon>
        <taxon>Bacillales</taxon>
        <taxon>Paenibacillaceae</taxon>
        <taxon>Paenibacillus</taxon>
    </lineage>
</organism>
<protein>
    <submittedName>
        <fullName evidence="2">SgcJ/EcaC family oxidoreductase</fullName>
    </submittedName>
</protein>
<evidence type="ECO:0000313" key="2">
    <source>
        <dbReference type="EMBL" id="QHW33074.1"/>
    </source>
</evidence>
<dbReference type="AlphaFoldDB" id="A0A6C0P3G9"/>
<dbReference type="InterPro" id="IPR027843">
    <property type="entry name" value="DUF4440"/>
</dbReference>
<dbReference type="KEGG" id="prz:GZH47_21225"/>
<dbReference type="SUPFAM" id="SSF54427">
    <property type="entry name" value="NTF2-like"/>
    <property type="match status" value="1"/>
</dbReference>
<accession>A0A6C0P3G9</accession>
<evidence type="ECO:0000313" key="3">
    <source>
        <dbReference type="Proteomes" id="UP000479114"/>
    </source>
</evidence>
<dbReference type="NCBIfam" id="TIGR02246">
    <property type="entry name" value="SgcJ/EcaC family oxidoreductase"/>
    <property type="match status" value="1"/>
</dbReference>
<feature type="domain" description="DUF4440" evidence="1">
    <location>
        <begin position="32"/>
        <end position="140"/>
    </location>
</feature>
<keyword evidence="3" id="KW-1185">Reference proteome</keyword>
<sequence length="172" mass="19191">MFLPELSYVIQQYAELRRAHDENVQPDEIEVVRLYQDMLTGWNDRSAEGMAASFAEDSELIGFDGSEASGRQGVHDHLAPIFANHKTPRYCAIVKSVKLVTPEAAILRAYSGLVAEGASDIDPKLNAQHSLTAVKRDGRWFIALFQNTPAQFHMEPERGAAITEALRKLLRP</sequence>
<dbReference type="Proteomes" id="UP000479114">
    <property type="component" value="Chromosome"/>
</dbReference>
<name>A0A6C0P3G9_9BACL</name>
<dbReference type="EMBL" id="CP048286">
    <property type="protein sequence ID" value="QHW33074.1"/>
    <property type="molecule type" value="Genomic_DNA"/>
</dbReference>
<dbReference type="Pfam" id="PF14534">
    <property type="entry name" value="DUF4440"/>
    <property type="match status" value="1"/>
</dbReference>
<proteinExistence type="predicted"/>
<dbReference type="InterPro" id="IPR011944">
    <property type="entry name" value="Steroid_delta5-4_isomerase"/>
</dbReference>
<dbReference type="InterPro" id="IPR032710">
    <property type="entry name" value="NTF2-like_dom_sf"/>
</dbReference>
<evidence type="ECO:0000259" key="1">
    <source>
        <dbReference type="Pfam" id="PF14534"/>
    </source>
</evidence>
<dbReference type="Gene3D" id="3.10.450.50">
    <property type="match status" value="1"/>
</dbReference>
<dbReference type="RefSeq" id="WP_162643029.1">
    <property type="nucleotide sequence ID" value="NZ_CP048286.1"/>
</dbReference>
<gene>
    <name evidence="2" type="ORF">GZH47_21225</name>
</gene>